<keyword evidence="7" id="KW-0862">Zinc</keyword>
<keyword evidence="12" id="KW-1185">Reference proteome</keyword>
<feature type="chain" id="PRO_5045805643" evidence="10">
    <location>
        <begin position="19"/>
        <end position="428"/>
    </location>
</feature>
<dbReference type="GO" id="GO:0004035">
    <property type="term" value="F:alkaline phosphatase activity"/>
    <property type="evidence" value="ECO:0007669"/>
    <property type="project" value="UniProtKB-EC"/>
</dbReference>
<evidence type="ECO:0000256" key="4">
    <source>
        <dbReference type="ARBA" id="ARBA00022553"/>
    </source>
</evidence>
<keyword evidence="10" id="KW-0732">Signal</keyword>
<evidence type="ECO:0000256" key="9">
    <source>
        <dbReference type="RuleBase" id="RU003946"/>
    </source>
</evidence>
<dbReference type="EC" id="3.1.3.1" evidence="11"/>
<evidence type="ECO:0000256" key="8">
    <source>
        <dbReference type="ARBA" id="ARBA00022842"/>
    </source>
</evidence>
<evidence type="ECO:0000256" key="10">
    <source>
        <dbReference type="SAM" id="SignalP"/>
    </source>
</evidence>
<dbReference type="CDD" id="cd16012">
    <property type="entry name" value="ALP"/>
    <property type="match status" value="1"/>
</dbReference>
<dbReference type="Gene3D" id="1.10.60.40">
    <property type="match status" value="1"/>
</dbReference>
<evidence type="ECO:0000256" key="6">
    <source>
        <dbReference type="ARBA" id="ARBA00022801"/>
    </source>
</evidence>
<dbReference type="PRINTS" id="PR00113">
    <property type="entry name" value="ALKPHPHTASE"/>
</dbReference>
<keyword evidence="5" id="KW-0479">Metal-binding</keyword>
<dbReference type="InterPro" id="IPR001952">
    <property type="entry name" value="Alkaline_phosphatase"/>
</dbReference>
<accession>A0ABU3T291</accession>
<evidence type="ECO:0000256" key="5">
    <source>
        <dbReference type="ARBA" id="ARBA00022723"/>
    </source>
</evidence>
<comment type="caution">
    <text evidence="11">The sequence shown here is derived from an EMBL/GenBank/DDBJ whole genome shotgun (WGS) entry which is preliminary data.</text>
</comment>
<comment type="cofactor">
    <cofactor evidence="1">
        <name>Mg(2+)</name>
        <dbReference type="ChEBI" id="CHEBI:18420"/>
    </cofactor>
</comment>
<keyword evidence="6 11" id="KW-0378">Hydrolase</keyword>
<evidence type="ECO:0000256" key="3">
    <source>
        <dbReference type="ARBA" id="ARBA00005984"/>
    </source>
</evidence>
<name>A0ABU3T291_9ALTE</name>
<dbReference type="PANTHER" id="PTHR11596:SF5">
    <property type="entry name" value="ALKALINE PHOSPHATASE"/>
    <property type="match status" value="1"/>
</dbReference>
<evidence type="ECO:0000313" key="11">
    <source>
        <dbReference type="EMBL" id="MDU0356333.1"/>
    </source>
</evidence>
<dbReference type="Proteomes" id="UP001247805">
    <property type="component" value="Unassembled WGS sequence"/>
</dbReference>
<evidence type="ECO:0000256" key="1">
    <source>
        <dbReference type="ARBA" id="ARBA00001946"/>
    </source>
</evidence>
<proteinExistence type="inferred from homology"/>
<dbReference type="PANTHER" id="PTHR11596">
    <property type="entry name" value="ALKALINE PHOSPHATASE"/>
    <property type="match status" value="1"/>
</dbReference>
<organism evidence="11 12">
    <name type="scientific">Paraglaciecola aquimarina</name>
    <dbReference type="NCBI Taxonomy" id="1235557"/>
    <lineage>
        <taxon>Bacteria</taxon>
        <taxon>Pseudomonadati</taxon>
        <taxon>Pseudomonadota</taxon>
        <taxon>Gammaproteobacteria</taxon>
        <taxon>Alteromonadales</taxon>
        <taxon>Alteromonadaceae</taxon>
        <taxon>Paraglaciecola</taxon>
    </lineage>
</organism>
<dbReference type="SMART" id="SM00098">
    <property type="entry name" value="alkPPc"/>
    <property type="match status" value="1"/>
</dbReference>
<protein>
    <submittedName>
        <fullName evidence="11">Alkaline phosphatase</fullName>
        <ecNumber evidence="11">3.1.3.1</ecNumber>
    </submittedName>
</protein>
<comment type="cofactor">
    <cofactor evidence="2">
        <name>Zn(2+)</name>
        <dbReference type="ChEBI" id="CHEBI:29105"/>
    </cofactor>
</comment>
<dbReference type="RefSeq" id="WP_316027824.1">
    <property type="nucleotide sequence ID" value="NZ_JAWDIO010000002.1"/>
</dbReference>
<evidence type="ECO:0000256" key="7">
    <source>
        <dbReference type="ARBA" id="ARBA00022833"/>
    </source>
</evidence>
<dbReference type="Pfam" id="PF00245">
    <property type="entry name" value="Alk_phosphatase"/>
    <property type="match status" value="1"/>
</dbReference>
<dbReference type="Gene3D" id="3.40.720.10">
    <property type="entry name" value="Alkaline Phosphatase, subunit A"/>
    <property type="match status" value="1"/>
</dbReference>
<dbReference type="InterPro" id="IPR018299">
    <property type="entry name" value="Alkaline_phosphatase_AS"/>
</dbReference>
<keyword evidence="8" id="KW-0460">Magnesium</keyword>
<sequence length="428" mass="46519">MKRLVSLFLAGICTSAMAAQSPKNIIMIVGDGMGPAYPTAYRMFADDISTPQVEETVFDRHLVGMASTHPDIDTGYVTDSAAGATALSAGVKTYNGAIAVDVEKAAVGTVLELAKKQGRKTGVAVTSQINHATPAGYSAHNVSRQNYNEIADSYFDDKVDGKFVLDVMLGGGWKYFDRDDRNLIKEFQQAGYQYIDEIDKLDQAQPGKPLLGLFADTGLPWALDYASKQRLPALTKTAVSQLENDKGFFLLVEASQVDWAGHANDIAAAMWEMRDLAITLEWLEQYVENNPDTLVVLTADHSTGGMTIGANGNYNWLPSILTELEHSPLEIAKQVLPSADKVKLASTLLKFNLTDEEAQLVLKPTEQKALTTAIKQIIDARTITGWTTGGHTGVDVPVYALGMGREKFIGHSDNTDIAKQIFELLNAK</sequence>
<dbReference type="PROSITE" id="PS00123">
    <property type="entry name" value="ALKALINE_PHOSPHATASE"/>
    <property type="match status" value="1"/>
</dbReference>
<gene>
    <name evidence="11" type="ORF">RS130_22755</name>
</gene>
<keyword evidence="4" id="KW-0597">Phosphoprotein</keyword>
<evidence type="ECO:0000256" key="2">
    <source>
        <dbReference type="ARBA" id="ARBA00001947"/>
    </source>
</evidence>
<dbReference type="EMBL" id="JAWDIO010000002">
    <property type="protein sequence ID" value="MDU0356333.1"/>
    <property type="molecule type" value="Genomic_DNA"/>
</dbReference>
<dbReference type="InterPro" id="IPR017850">
    <property type="entry name" value="Alkaline_phosphatase_core_sf"/>
</dbReference>
<evidence type="ECO:0000313" key="12">
    <source>
        <dbReference type="Proteomes" id="UP001247805"/>
    </source>
</evidence>
<dbReference type="SUPFAM" id="SSF53649">
    <property type="entry name" value="Alkaline phosphatase-like"/>
    <property type="match status" value="1"/>
</dbReference>
<reference evidence="11 12" key="1">
    <citation type="submission" date="2023-10" db="EMBL/GenBank/DDBJ databases">
        <title>Glaciecola aquimarina strain GGW-M5 nov., isolated from a coastal seawater.</title>
        <authorList>
            <person name="Bayburt H."/>
            <person name="Kim J.M."/>
            <person name="Choi B.J."/>
            <person name="Jeon C.O."/>
        </authorList>
    </citation>
    <scope>NUCLEOTIDE SEQUENCE [LARGE SCALE GENOMIC DNA]</scope>
    <source>
        <strain evidence="11 12">KCTC 32108</strain>
    </source>
</reference>
<comment type="similarity">
    <text evidence="3 9">Belongs to the alkaline phosphatase family.</text>
</comment>
<feature type="signal peptide" evidence="10">
    <location>
        <begin position="1"/>
        <end position="18"/>
    </location>
</feature>